<protein>
    <submittedName>
        <fullName evidence="2">Uncharacterized protein</fullName>
    </submittedName>
</protein>
<reference evidence="2" key="1">
    <citation type="submission" date="2020-03" db="EMBL/GenBank/DDBJ databases">
        <title>The deep terrestrial virosphere.</title>
        <authorList>
            <person name="Holmfeldt K."/>
            <person name="Nilsson E."/>
            <person name="Simone D."/>
            <person name="Lopez-Fernandez M."/>
            <person name="Wu X."/>
            <person name="de Brujin I."/>
            <person name="Lundin D."/>
            <person name="Andersson A."/>
            <person name="Bertilsson S."/>
            <person name="Dopson M."/>
        </authorList>
    </citation>
    <scope>NUCLEOTIDE SEQUENCE</scope>
    <source>
        <strain evidence="3">MM415A01924</strain>
        <strain evidence="2">MM415B02032</strain>
    </source>
</reference>
<feature type="region of interest" description="Disordered" evidence="1">
    <location>
        <begin position="92"/>
        <end position="136"/>
    </location>
</feature>
<evidence type="ECO:0000313" key="2">
    <source>
        <dbReference type="EMBL" id="QJA55581.1"/>
    </source>
</evidence>
<name>A0A6M3IDN9_9ZZZZ</name>
<proteinExistence type="predicted"/>
<dbReference type="EMBL" id="MT142122">
    <property type="protein sequence ID" value="QJA74812.1"/>
    <property type="molecule type" value="Genomic_DNA"/>
</dbReference>
<sequence>MKVLRIYDHLGELKKEFNIYVEGEDFKWQSSYPEPLWLGTIALGEAGKEPEAEPTPEPEPEVYQGKTYEEGLQEAIETTTIQDNFELAKKVEEVKHESKKNGRKRSRVKGTSPSDYLRSVKVIRQDDPSGNAPERN</sequence>
<accession>A0A6M3IDN9</accession>
<evidence type="ECO:0000256" key="1">
    <source>
        <dbReference type="SAM" id="MobiDB-lite"/>
    </source>
</evidence>
<organism evidence="2">
    <name type="scientific">viral metagenome</name>
    <dbReference type="NCBI Taxonomy" id="1070528"/>
    <lineage>
        <taxon>unclassified sequences</taxon>
        <taxon>metagenomes</taxon>
        <taxon>organismal metagenomes</taxon>
    </lineage>
</organism>
<gene>
    <name evidence="3" type="ORF">MM415A01924_0010</name>
    <name evidence="2" type="ORF">MM415B02032_0014</name>
</gene>
<evidence type="ECO:0000313" key="3">
    <source>
        <dbReference type="EMBL" id="QJA74812.1"/>
    </source>
</evidence>
<dbReference type="AlphaFoldDB" id="A0A6M3IDN9"/>
<dbReference type="EMBL" id="MT141167">
    <property type="protein sequence ID" value="QJA55581.1"/>
    <property type="molecule type" value="Genomic_DNA"/>
</dbReference>